<dbReference type="PROSITE" id="PS00134">
    <property type="entry name" value="TRYPSIN_HIS"/>
    <property type="match status" value="1"/>
</dbReference>
<dbReference type="Proteomes" id="UP001148838">
    <property type="component" value="Unassembled WGS sequence"/>
</dbReference>
<protein>
    <recommendedName>
        <fullName evidence="3">Peptidase S1 domain-containing protein</fullName>
    </recommendedName>
</protein>
<evidence type="ECO:0000259" key="3">
    <source>
        <dbReference type="PROSITE" id="PS50240"/>
    </source>
</evidence>
<feature type="region of interest" description="Disordered" evidence="2">
    <location>
        <begin position="206"/>
        <end position="225"/>
    </location>
</feature>
<dbReference type="InterPro" id="IPR009003">
    <property type="entry name" value="Peptidase_S1_PA"/>
</dbReference>
<comment type="caution">
    <text evidence="4">The sequence shown here is derived from an EMBL/GenBank/DDBJ whole genome shotgun (WGS) entry which is preliminary data.</text>
</comment>
<keyword evidence="1" id="KW-1015">Disulfide bond</keyword>
<sequence>MDRLEVILKETSNRKAPGIDNIGNTEAVDPKLKIKLIAQASTLSFAGVCGGKPDVIPYKTESVVYIRPRLSRRQYRQLEPKVCGRVTGVASHVYYGEGAQRGDYPWMALIKIPTIIDGSQVIQGCGGTVISRYFVLTAAHCTQDHPVYGKIIVSVGDVDTESGNRLQTYRVPYDHVTAHPGYRPDDQTVKNDLALIRMDKPFNFSGRRNPECHKSTTHSSNVTGAENSYRRYQLNSTDLCCRPRPAHLSAQQQAQPDGRQSGRRRLGNIGELIRRKFQDAEGSRQSHQREVQALLLQYRQAPDLRRGATRGVPHVHGGQWGSSHVSKSHGRPLLYRRDCVVRRGRVLPERDTARRIHQGQLLRGLDPLRRQQETRLTVIIIAMVQRTFQAIDSQSFHFVSRKLRVAHLFLQKLKEVVE</sequence>
<gene>
    <name evidence="4" type="ORF">ANN_15662</name>
</gene>
<evidence type="ECO:0000256" key="1">
    <source>
        <dbReference type="ARBA" id="ARBA00023157"/>
    </source>
</evidence>
<dbReference type="EMBL" id="JAJSOF020000027">
    <property type="protein sequence ID" value="KAJ4433403.1"/>
    <property type="molecule type" value="Genomic_DNA"/>
</dbReference>
<evidence type="ECO:0000313" key="4">
    <source>
        <dbReference type="EMBL" id="KAJ4433403.1"/>
    </source>
</evidence>
<accession>A0ABQ8SHE0</accession>
<feature type="domain" description="Peptidase S1" evidence="3">
    <location>
        <begin position="93"/>
        <end position="418"/>
    </location>
</feature>
<organism evidence="4 5">
    <name type="scientific">Periplaneta americana</name>
    <name type="common">American cockroach</name>
    <name type="synonym">Blatta americana</name>
    <dbReference type="NCBI Taxonomy" id="6978"/>
    <lineage>
        <taxon>Eukaryota</taxon>
        <taxon>Metazoa</taxon>
        <taxon>Ecdysozoa</taxon>
        <taxon>Arthropoda</taxon>
        <taxon>Hexapoda</taxon>
        <taxon>Insecta</taxon>
        <taxon>Pterygota</taxon>
        <taxon>Neoptera</taxon>
        <taxon>Polyneoptera</taxon>
        <taxon>Dictyoptera</taxon>
        <taxon>Blattodea</taxon>
        <taxon>Blattoidea</taxon>
        <taxon>Blattidae</taxon>
        <taxon>Blattinae</taxon>
        <taxon>Periplaneta</taxon>
    </lineage>
</organism>
<dbReference type="PROSITE" id="PS50240">
    <property type="entry name" value="TRYPSIN_DOM"/>
    <property type="match status" value="1"/>
</dbReference>
<dbReference type="PANTHER" id="PTHR24252:SF7">
    <property type="entry name" value="HYALIN"/>
    <property type="match status" value="1"/>
</dbReference>
<dbReference type="PANTHER" id="PTHR24252">
    <property type="entry name" value="ACROSIN-RELATED"/>
    <property type="match status" value="1"/>
</dbReference>
<dbReference type="PRINTS" id="PR00722">
    <property type="entry name" value="CHYMOTRYPSIN"/>
</dbReference>
<dbReference type="Gene3D" id="2.40.10.10">
    <property type="entry name" value="Trypsin-like serine proteases"/>
    <property type="match status" value="1"/>
</dbReference>
<dbReference type="SUPFAM" id="SSF50494">
    <property type="entry name" value="Trypsin-like serine proteases"/>
    <property type="match status" value="1"/>
</dbReference>
<dbReference type="InterPro" id="IPR018114">
    <property type="entry name" value="TRYPSIN_HIS"/>
</dbReference>
<proteinExistence type="predicted"/>
<dbReference type="InterPro" id="IPR043504">
    <property type="entry name" value="Peptidase_S1_PA_chymotrypsin"/>
</dbReference>
<evidence type="ECO:0000256" key="2">
    <source>
        <dbReference type="SAM" id="MobiDB-lite"/>
    </source>
</evidence>
<keyword evidence="5" id="KW-1185">Reference proteome</keyword>
<dbReference type="Pfam" id="PF00089">
    <property type="entry name" value="Trypsin"/>
    <property type="match status" value="1"/>
</dbReference>
<dbReference type="SMART" id="SM00020">
    <property type="entry name" value="Tryp_SPc"/>
    <property type="match status" value="1"/>
</dbReference>
<dbReference type="InterPro" id="IPR001314">
    <property type="entry name" value="Peptidase_S1A"/>
</dbReference>
<evidence type="ECO:0000313" key="5">
    <source>
        <dbReference type="Proteomes" id="UP001148838"/>
    </source>
</evidence>
<name>A0ABQ8SHE0_PERAM</name>
<dbReference type="InterPro" id="IPR001254">
    <property type="entry name" value="Trypsin_dom"/>
</dbReference>
<reference evidence="4 5" key="1">
    <citation type="journal article" date="2022" name="Allergy">
        <title>Genome assembly and annotation of Periplaneta americana reveal a comprehensive cockroach allergen profile.</title>
        <authorList>
            <person name="Wang L."/>
            <person name="Xiong Q."/>
            <person name="Saelim N."/>
            <person name="Wang L."/>
            <person name="Nong W."/>
            <person name="Wan A.T."/>
            <person name="Shi M."/>
            <person name="Liu X."/>
            <person name="Cao Q."/>
            <person name="Hui J.H.L."/>
            <person name="Sookrung N."/>
            <person name="Leung T.F."/>
            <person name="Tungtrongchitr A."/>
            <person name="Tsui S.K.W."/>
        </authorList>
    </citation>
    <scope>NUCLEOTIDE SEQUENCE [LARGE SCALE GENOMIC DNA]</scope>
    <source>
        <strain evidence="4">PWHHKU_190912</strain>
    </source>
</reference>